<evidence type="ECO:0000256" key="3">
    <source>
        <dbReference type="ARBA" id="ARBA00020519"/>
    </source>
</evidence>
<dbReference type="OrthoDB" id="9442925at2759"/>
<evidence type="ECO:0000256" key="1">
    <source>
        <dbReference type="ARBA" id="ARBA00004613"/>
    </source>
</evidence>
<dbReference type="PANTHER" id="PTHR10078:SF28">
    <property type="entry name" value="INTERLEUKIN-1 RECEPTOR ANTAGONIST PROTEIN"/>
    <property type="match status" value="1"/>
</dbReference>
<protein>
    <recommendedName>
        <fullName evidence="3">Interleukin-1 receptor antagonist protein</fullName>
    </recommendedName>
    <alternativeName>
        <fullName evidence="8">IL1 inhibitor</fullName>
    </alternativeName>
</protein>
<dbReference type="Gene3D" id="2.80.10.50">
    <property type="match status" value="1"/>
</dbReference>
<comment type="similarity">
    <text evidence="2">Belongs to the IL-1 family.</text>
</comment>
<evidence type="ECO:0000256" key="9">
    <source>
        <dbReference type="ARBA" id="ARBA00034096"/>
    </source>
</evidence>
<dbReference type="GO" id="GO:0005615">
    <property type="term" value="C:extracellular space"/>
    <property type="evidence" value="ECO:0007669"/>
    <property type="project" value="InterPro"/>
</dbReference>
<dbReference type="EMBL" id="JAPFRF010000022">
    <property type="protein sequence ID" value="KAJ7305111.1"/>
    <property type="molecule type" value="Genomic_DNA"/>
</dbReference>
<dbReference type="InterPro" id="IPR000975">
    <property type="entry name" value="IL-1_fam"/>
</dbReference>
<evidence type="ECO:0000256" key="10">
    <source>
        <dbReference type="SAM" id="MobiDB-lite"/>
    </source>
</evidence>
<evidence type="ECO:0000313" key="11">
    <source>
        <dbReference type="EMBL" id="KAJ7305111.1"/>
    </source>
</evidence>
<comment type="caution">
    <text evidence="11">The sequence shown here is derived from an EMBL/GenBank/DDBJ whole genome shotgun (WGS) entry which is preliminary data.</text>
</comment>
<proteinExistence type="inferred from homology"/>
<feature type="compositionally biased region" description="Basic and acidic residues" evidence="10">
    <location>
        <begin position="14"/>
        <end position="24"/>
    </location>
</feature>
<feature type="region of interest" description="Disordered" evidence="10">
    <location>
        <begin position="1"/>
        <end position="24"/>
    </location>
</feature>
<dbReference type="Pfam" id="PF00340">
    <property type="entry name" value="IL1"/>
    <property type="match status" value="1"/>
</dbReference>
<dbReference type="FunFam" id="2.80.10.50:FF:000013">
    <property type="entry name" value="Interleukin-1"/>
    <property type="match status" value="1"/>
</dbReference>
<evidence type="ECO:0000256" key="6">
    <source>
        <dbReference type="ARBA" id="ARBA00023157"/>
    </source>
</evidence>
<feature type="compositionally biased region" description="Polar residues" evidence="10">
    <location>
        <begin position="1"/>
        <end position="11"/>
    </location>
</feature>
<evidence type="ECO:0000256" key="5">
    <source>
        <dbReference type="ARBA" id="ARBA00022729"/>
    </source>
</evidence>
<dbReference type="Proteomes" id="UP001142489">
    <property type="component" value="Unassembled WGS sequence"/>
</dbReference>
<organism evidence="11 12">
    <name type="scientific">Phrynocephalus forsythii</name>
    <dbReference type="NCBI Taxonomy" id="171643"/>
    <lineage>
        <taxon>Eukaryota</taxon>
        <taxon>Metazoa</taxon>
        <taxon>Chordata</taxon>
        <taxon>Craniata</taxon>
        <taxon>Vertebrata</taxon>
        <taxon>Euteleostomi</taxon>
        <taxon>Lepidosauria</taxon>
        <taxon>Squamata</taxon>
        <taxon>Bifurcata</taxon>
        <taxon>Unidentata</taxon>
        <taxon>Episquamata</taxon>
        <taxon>Toxicofera</taxon>
        <taxon>Iguania</taxon>
        <taxon>Acrodonta</taxon>
        <taxon>Agamidae</taxon>
        <taxon>Agaminae</taxon>
        <taxon>Phrynocephalus</taxon>
    </lineage>
</organism>
<keyword evidence="5" id="KW-0732">Signal</keyword>
<dbReference type="GO" id="GO:0019221">
    <property type="term" value="P:cytokine-mediated signaling pathway"/>
    <property type="evidence" value="ECO:0007669"/>
    <property type="project" value="TreeGrafter"/>
</dbReference>
<evidence type="ECO:0000256" key="7">
    <source>
        <dbReference type="ARBA" id="ARBA00023180"/>
    </source>
</evidence>
<comment type="function">
    <text evidence="9">Anti-inflammatory antagonist of interleukin-1 family of proinflammatory cytokines such as interleukin-1beta/IL1B and interleukin-1alpha/IL1A. Protects from immune dysregulation and uncontrolled systemic inflammation triggered by IL1 for a range of innate stimulatory agents such as pathogens.</text>
</comment>
<dbReference type="PANTHER" id="PTHR10078">
    <property type="entry name" value="INTERLEUKIN-1 FAMILY MEMBER"/>
    <property type="match status" value="1"/>
</dbReference>
<keyword evidence="12" id="KW-1185">Reference proteome</keyword>
<dbReference type="AlphaFoldDB" id="A0A9Q0X7E2"/>
<evidence type="ECO:0000256" key="2">
    <source>
        <dbReference type="ARBA" id="ARBA00010448"/>
    </source>
</evidence>
<dbReference type="GO" id="GO:0005125">
    <property type="term" value="F:cytokine activity"/>
    <property type="evidence" value="ECO:0007669"/>
    <property type="project" value="InterPro"/>
</dbReference>
<dbReference type="GO" id="GO:0010628">
    <property type="term" value="P:positive regulation of gene expression"/>
    <property type="evidence" value="ECO:0007669"/>
    <property type="project" value="TreeGrafter"/>
</dbReference>
<gene>
    <name evidence="11" type="ORF">JRQ81_010963</name>
</gene>
<evidence type="ECO:0000256" key="8">
    <source>
        <dbReference type="ARBA" id="ARBA00032732"/>
    </source>
</evidence>
<sequence length="203" mass="23188">MESVNNGSQVVQPEKNEKAHKTTWDQEMRDLFKGKELKPEEATCRPMSEEAPRLYRIWDVSQKTIILTNNMLIATSRNSNEPEQLIRVLPNTNLDPKKQPIFMSPSDKHTLSCIKSGSRPQLQLAEENIVKLSKKGEELLNFSFYSKTDGSVETCSFESAEFPGWFLSTSLEPNKPVGLSQQGGTENTLFYFERKELHMFTLP</sequence>
<keyword evidence="7" id="KW-0325">Glycoprotein</keyword>
<dbReference type="PRINTS" id="PR01360">
    <property type="entry name" value="INTRLEUKIN1X"/>
</dbReference>
<dbReference type="InterPro" id="IPR008996">
    <property type="entry name" value="IL1/FGF"/>
</dbReference>
<dbReference type="GO" id="GO:0071222">
    <property type="term" value="P:cellular response to lipopolysaccharide"/>
    <property type="evidence" value="ECO:0007669"/>
    <property type="project" value="TreeGrafter"/>
</dbReference>
<comment type="subcellular location">
    <subcellularLocation>
        <location evidence="1">Secreted</location>
    </subcellularLocation>
</comment>
<keyword evidence="4" id="KW-0964">Secreted</keyword>
<dbReference type="GO" id="GO:0002437">
    <property type="term" value="P:inflammatory response to antigenic stimulus"/>
    <property type="evidence" value="ECO:0007669"/>
    <property type="project" value="TreeGrafter"/>
</dbReference>
<keyword evidence="6" id="KW-1015">Disulfide bond</keyword>
<name>A0A9Q0X7E2_9SAUR</name>
<accession>A0A9Q0X7E2</accession>
<evidence type="ECO:0000256" key="4">
    <source>
        <dbReference type="ARBA" id="ARBA00022525"/>
    </source>
</evidence>
<dbReference type="GO" id="GO:0005149">
    <property type="term" value="F:interleukin-1 receptor binding"/>
    <property type="evidence" value="ECO:0007669"/>
    <property type="project" value="InterPro"/>
</dbReference>
<evidence type="ECO:0000313" key="12">
    <source>
        <dbReference type="Proteomes" id="UP001142489"/>
    </source>
</evidence>
<dbReference type="InterPro" id="IPR020877">
    <property type="entry name" value="IL-1_CS"/>
</dbReference>
<dbReference type="SMART" id="SM00125">
    <property type="entry name" value="IL1"/>
    <property type="match status" value="1"/>
</dbReference>
<dbReference type="InterPro" id="IPR003297">
    <property type="entry name" value="IL-1RA/IL-36"/>
</dbReference>
<reference evidence="11" key="1">
    <citation type="journal article" date="2023" name="DNA Res.">
        <title>Chromosome-level genome assembly of Phrynocephalus forsythii using third-generation DNA sequencing and Hi-C analysis.</title>
        <authorList>
            <person name="Qi Y."/>
            <person name="Zhao W."/>
            <person name="Zhao Y."/>
            <person name="Niu C."/>
            <person name="Cao S."/>
            <person name="Zhang Y."/>
        </authorList>
    </citation>
    <scope>NUCLEOTIDE SEQUENCE</scope>
    <source>
        <tissue evidence="11">Muscle</tissue>
    </source>
</reference>
<dbReference type="PROSITE" id="PS00253">
    <property type="entry name" value="INTERLEUKIN_1"/>
    <property type="match status" value="1"/>
</dbReference>
<dbReference type="SUPFAM" id="SSF50353">
    <property type="entry name" value="Cytokine"/>
    <property type="match status" value="1"/>
</dbReference>